<dbReference type="Proteomes" id="UP001170717">
    <property type="component" value="Unassembled WGS sequence"/>
</dbReference>
<feature type="domain" description="TonB-dependent receptor plug" evidence="4">
    <location>
        <begin position="113"/>
        <end position="227"/>
    </location>
</feature>
<organism evidence="6 7">
    <name type="scientific">Alteromonas stellipolaris</name>
    <dbReference type="NCBI Taxonomy" id="233316"/>
    <lineage>
        <taxon>Bacteria</taxon>
        <taxon>Pseudomonadati</taxon>
        <taxon>Pseudomonadota</taxon>
        <taxon>Gammaproteobacteria</taxon>
        <taxon>Alteromonadales</taxon>
        <taxon>Alteromonadaceae</taxon>
        <taxon>Alteromonas/Salinimonas group</taxon>
        <taxon>Alteromonas</taxon>
    </lineage>
</organism>
<gene>
    <name evidence="6" type="ORF">Q4527_02825</name>
</gene>
<dbReference type="InterPro" id="IPR041700">
    <property type="entry name" value="OMP_b-brl_3"/>
</dbReference>
<keyword evidence="2" id="KW-0472">Membrane</keyword>
<dbReference type="InterPro" id="IPR037066">
    <property type="entry name" value="Plug_dom_sf"/>
</dbReference>
<dbReference type="InterPro" id="IPR012910">
    <property type="entry name" value="Plug_dom"/>
</dbReference>
<comment type="subcellular location">
    <subcellularLocation>
        <location evidence="1">Cell outer membrane</location>
    </subcellularLocation>
</comment>
<protein>
    <submittedName>
        <fullName evidence="6">TonB-dependent receptor</fullName>
    </submittedName>
</protein>
<evidence type="ECO:0000259" key="4">
    <source>
        <dbReference type="Pfam" id="PF07715"/>
    </source>
</evidence>
<evidence type="ECO:0000313" key="6">
    <source>
        <dbReference type="EMBL" id="MDO6576302.1"/>
    </source>
</evidence>
<evidence type="ECO:0000313" key="7">
    <source>
        <dbReference type="Proteomes" id="UP001170717"/>
    </source>
</evidence>
<dbReference type="EMBL" id="JAUOQI010000002">
    <property type="protein sequence ID" value="MDO6576302.1"/>
    <property type="molecule type" value="Genomic_DNA"/>
</dbReference>
<evidence type="ECO:0000259" key="5">
    <source>
        <dbReference type="Pfam" id="PF14905"/>
    </source>
</evidence>
<dbReference type="GO" id="GO:0009279">
    <property type="term" value="C:cell outer membrane"/>
    <property type="evidence" value="ECO:0007669"/>
    <property type="project" value="UniProtKB-SubCell"/>
</dbReference>
<proteinExistence type="predicted"/>
<sequence>MRAAQTNEETKPVYLEPQPLVLSLQALATQFNRPFAVNQQDIANIEAPKIEGHYTLAASLTLLLHDTGYAYLIQPHGFTLIQERETPVADIAIEEIAVTGIRASLNISGKRKRENRVISDVIASNDIATYPDRNLAESMQRISGISITREAGEGRQIMLRGLNPDFTLVTLNGMPVLANNDSPMDSRQQKQQDRTFDLNLFSTDLFSEIQVLKSYSANQASGGMAGIAALETAHPFDNPGLNWSVTQQLGNNQFSDHLSKKLSAMVSSTNDKWGALFSISYGLRESQEMGANTFRWREIPPDGADTSKLDPDFTAAWNNGEYRVPRGNRYSVWQSDMKRLGVGASIEYKTVHQHTTFDWLYGSLSGNRFEYHLYPRGKNSTPIIAGETVITAADVNEKNELIYAAYEHAQVGTESRFQHVSTTYNQWVLNSHHDISSAWKGHLLLGLEGASYDIPTSNKAYMQGVTDVVIDYRQDSRFANITYSDDLTAPSFWRMKELDSEQYFTSTQFINAKYTLSFEPSVTSTWQWGVDAVRFENKSELLNIQNFLDKEWEAHFNDIPAGETTSDDVTSINSTVPAFLGTALTTHPKLNWLTLDTNKVFRYFNLPTNTQALQNINHITHEPPSHYQSSVTESRIALFTQWQHDVGRWHVNSGLRVEYEHTRVNNENALLSSIPNIHYINWLPSLNITYELQQDTLYRMALSRTMGRPQLNDITRPVEYLPETNSLYGFNQNLRPYTSYNLDIALEKYTNGVSQFSLSAFSKYLDNYIAYTSETMRFSNTPEYTNWTGDTINADTLVKRITASNTQHAWLYGLEGSYQLETSWPTHPEYKIGVISNLSYTQGHVQYFSSVTGEKLQYTSLPYLSPWLANVTAYWESYALSARLSATYRDSYLARIGDETIIDEDETGFEKSMYLDAVIAYHLGEHWELRAEATNLTNEREEQYSDSTHRAYNTTFSGRNVYLGVTYRH</sequence>
<comment type="caution">
    <text evidence="6">The sequence shown here is derived from an EMBL/GenBank/DDBJ whole genome shotgun (WGS) entry which is preliminary data.</text>
</comment>
<dbReference type="RefSeq" id="WP_303537944.1">
    <property type="nucleotide sequence ID" value="NZ_JAUOQI010000002.1"/>
</dbReference>
<dbReference type="PANTHER" id="PTHR40980">
    <property type="entry name" value="PLUG DOMAIN-CONTAINING PROTEIN"/>
    <property type="match status" value="1"/>
</dbReference>
<dbReference type="PANTHER" id="PTHR40980:SF4">
    <property type="entry name" value="TONB-DEPENDENT RECEPTOR-LIKE BETA-BARREL DOMAIN-CONTAINING PROTEIN"/>
    <property type="match status" value="1"/>
</dbReference>
<feature type="domain" description="Outer membrane protein beta-barrel" evidence="5">
    <location>
        <begin position="605"/>
        <end position="967"/>
    </location>
</feature>
<dbReference type="Gene3D" id="3.55.50.30">
    <property type="match status" value="1"/>
</dbReference>
<dbReference type="Gene3D" id="2.40.170.20">
    <property type="entry name" value="TonB-dependent receptor, beta-barrel domain"/>
    <property type="match status" value="1"/>
</dbReference>
<evidence type="ECO:0000256" key="1">
    <source>
        <dbReference type="ARBA" id="ARBA00004442"/>
    </source>
</evidence>
<dbReference type="InterPro" id="IPR036942">
    <property type="entry name" value="Beta-barrel_TonB_sf"/>
</dbReference>
<dbReference type="AlphaFoldDB" id="A0AAW7Z230"/>
<name>A0AAW7Z230_9ALTE</name>
<dbReference type="InterPro" id="IPR010104">
    <property type="entry name" value="TonB_rcpt_bac"/>
</dbReference>
<keyword evidence="3" id="KW-0998">Cell outer membrane</keyword>
<reference evidence="6" key="1">
    <citation type="submission" date="2023-07" db="EMBL/GenBank/DDBJ databases">
        <title>Genome content predicts the carbon catabolic preferences of heterotrophic bacteria.</title>
        <authorList>
            <person name="Gralka M."/>
        </authorList>
    </citation>
    <scope>NUCLEOTIDE SEQUENCE</scope>
    <source>
        <strain evidence="6">F2M12</strain>
    </source>
</reference>
<keyword evidence="6" id="KW-0675">Receptor</keyword>
<evidence type="ECO:0000256" key="3">
    <source>
        <dbReference type="ARBA" id="ARBA00023237"/>
    </source>
</evidence>
<accession>A0AAW7Z230</accession>
<evidence type="ECO:0000256" key="2">
    <source>
        <dbReference type="ARBA" id="ARBA00023136"/>
    </source>
</evidence>
<dbReference type="Pfam" id="PF14905">
    <property type="entry name" value="OMP_b-brl_3"/>
    <property type="match status" value="1"/>
</dbReference>
<dbReference type="Gene3D" id="2.170.130.10">
    <property type="entry name" value="TonB-dependent receptor, plug domain"/>
    <property type="match status" value="1"/>
</dbReference>
<dbReference type="SUPFAM" id="SSF56935">
    <property type="entry name" value="Porins"/>
    <property type="match status" value="1"/>
</dbReference>
<dbReference type="Pfam" id="PF07715">
    <property type="entry name" value="Plug"/>
    <property type="match status" value="1"/>
</dbReference>
<dbReference type="NCBIfam" id="TIGR01782">
    <property type="entry name" value="TonB-Xanth-Caul"/>
    <property type="match status" value="1"/>
</dbReference>